<evidence type="ECO:0008006" key="4">
    <source>
        <dbReference type="Google" id="ProtNLM"/>
    </source>
</evidence>
<proteinExistence type="predicted"/>
<dbReference type="RefSeq" id="WP_143787467.1">
    <property type="nucleotide sequence ID" value="NZ_FSRM01000001.1"/>
</dbReference>
<dbReference type="EMBL" id="FSRM01000001">
    <property type="protein sequence ID" value="SIN91006.1"/>
    <property type="molecule type" value="Genomic_DNA"/>
</dbReference>
<gene>
    <name evidence="2" type="ORF">SAMN05444168_1315</name>
</gene>
<dbReference type="Proteomes" id="UP000184693">
    <property type="component" value="Unassembled WGS sequence"/>
</dbReference>
<accession>A0A1N6F722</accession>
<feature type="region of interest" description="Disordered" evidence="1">
    <location>
        <begin position="133"/>
        <end position="157"/>
    </location>
</feature>
<organism evidence="2 3">
    <name type="scientific">Paraburkholderia phenazinium</name>
    <dbReference type="NCBI Taxonomy" id="60549"/>
    <lineage>
        <taxon>Bacteria</taxon>
        <taxon>Pseudomonadati</taxon>
        <taxon>Pseudomonadota</taxon>
        <taxon>Betaproteobacteria</taxon>
        <taxon>Burkholderiales</taxon>
        <taxon>Burkholderiaceae</taxon>
        <taxon>Paraburkholderia</taxon>
    </lineage>
</organism>
<reference evidence="2 3" key="1">
    <citation type="submission" date="2016-11" db="EMBL/GenBank/DDBJ databases">
        <authorList>
            <person name="Jaros S."/>
            <person name="Januszkiewicz K."/>
            <person name="Wedrychowicz H."/>
        </authorList>
    </citation>
    <scope>NUCLEOTIDE SEQUENCE [LARGE SCALE GENOMIC DNA]</scope>
    <source>
        <strain evidence="2 3">GAS86</strain>
    </source>
</reference>
<dbReference type="OrthoDB" id="9098572at2"/>
<name>A0A1N6F722_9BURK</name>
<evidence type="ECO:0000313" key="3">
    <source>
        <dbReference type="Proteomes" id="UP000184693"/>
    </source>
</evidence>
<protein>
    <recommendedName>
        <fullName evidence="4">CopL family metal-binding regulatory protein</fullName>
    </recommendedName>
</protein>
<dbReference type="AlphaFoldDB" id="A0A1N6F722"/>
<evidence type="ECO:0000313" key="2">
    <source>
        <dbReference type="EMBL" id="SIN91006.1"/>
    </source>
</evidence>
<sequence>MMLGKMFILAYSVSRPRSTMLFLKRLLILFSLVLFSAHGAFAHVAFAHSEWSSEHAAQMSGMAMETSSAANMNVSPSASGAPAHCLAYSHGLVASGHPCGHEHGRCCCVATCGVHCGALFIAFQFEPRVPGSTLPPPLPEQRRDGLTHVPPVRPPIG</sequence>
<evidence type="ECO:0000256" key="1">
    <source>
        <dbReference type="SAM" id="MobiDB-lite"/>
    </source>
</evidence>